<protein>
    <submittedName>
        <fullName evidence="2">Uncharacterized protein</fullName>
    </submittedName>
</protein>
<feature type="region of interest" description="Disordered" evidence="1">
    <location>
        <begin position="392"/>
        <end position="437"/>
    </location>
</feature>
<evidence type="ECO:0000313" key="3">
    <source>
        <dbReference type="Proteomes" id="UP000015104"/>
    </source>
</evidence>
<feature type="region of interest" description="Disordered" evidence="1">
    <location>
        <begin position="121"/>
        <end position="160"/>
    </location>
</feature>
<feature type="compositionally biased region" description="Low complexity" evidence="1">
    <location>
        <begin position="997"/>
        <end position="1008"/>
    </location>
</feature>
<feature type="region of interest" description="Disordered" evidence="1">
    <location>
        <begin position="455"/>
        <end position="610"/>
    </location>
</feature>
<name>T1KU52_TETUR</name>
<keyword evidence="3" id="KW-1185">Reference proteome</keyword>
<feature type="compositionally biased region" description="Acidic residues" evidence="1">
    <location>
        <begin position="560"/>
        <end position="572"/>
    </location>
</feature>
<feature type="compositionally biased region" description="Low complexity" evidence="1">
    <location>
        <begin position="151"/>
        <end position="160"/>
    </location>
</feature>
<dbReference type="EnsemblMetazoa" id="tetur21g02150.1">
    <property type="protein sequence ID" value="tetur21g02150.1"/>
    <property type="gene ID" value="tetur21g02150"/>
</dbReference>
<feature type="compositionally biased region" description="Basic and acidic residues" evidence="1">
    <location>
        <begin position="521"/>
        <end position="541"/>
    </location>
</feature>
<reference evidence="3" key="1">
    <citation type="submission" date="2011-08" db="EMBL/GenBank/DDBJ databases">
        <authorList>
            <person name="Rombauts S."/>
        </authorList>
    </citation>
    <scope>NUCLEOTIDE SEQUENCE</scope>
    <source>
        <strain evidence="3">London</strain>
    </source>
</reference>
<feature type="compositionally biased region" description="Acidic residues" evidence="1">
    <location>
        <begin position="398"/>
        <end position="413"/>
    </location>
</feature>
<feature type="compositionally biased region" description="Polar residues" evidence="1">
    <location>
        <begin position="138"/>
        <end position="149"/>
    </location>
</feature>
<sequence>MGSLVKLMENEKVVVALVRIRDKGESEHSMPLGFKVNKEKIPAHIKFDKFHSNNMHNLTVPGVKPLPVMIVCLGERKIPGLTNKINHWIQVSGISLTKIDKSMFKPVLLKEFNSFMKAAESTSKAKQKEVPPEVVTLTDENSSGASKPTLSAAESSKTSFSGSTSFFKEHGSSYHDYENLKDLISSTKSLAIKYRASAKVLSSTDPNKPFFIETAQMFMNLLEIVDNLERSIANIKQESPGEPFPSDLRIISEEDQTREQGKTTFIEGLLPVKTSKYKKAIASLPAEINDREPSHVIATIAKLCFPDHWINGVTLKGSGGNKSLFDLWSFENPLKFPMSGTIDKQLGYDRYQALLDHTMRKCGKKSYHSEAEKHLSSVISKAIHYKRTKINQPKGWDDISDEEEDSDSSDDEIIIPPRPRSLRHRIGESPIASKHKDLGSKITVPIVSMEVGSPISYAGKNKSGNESETTRVGDDHGDQDLNQKGDQDLNQKGDQDSKQKGDQESNEKGDQESTQADDQDSTPKGDAKEEVVKKDQEKEEVPQTESSENEHAEPKQESPNSDDDDFKWDDDDHLLGEFNYLQNSVSPPPLFDDPDPASTSVEKDKSGGKVHQLSLKVVQPVFSSTPVKQKTDQSQEPMPQITPIRSLITNVKETGIPASIPNDSGIEVSAIEAGSVDLSVKSADQSTSASTSDNKRKLSDASTSDTKKIKNNDDDPGEESDASTLSAGSVPPMKFMDPRTLAFLQDPANAAFLQQLIASSTLYQCEVSKNSTNKLKNAPIPKKLKLSTGLSRSYRSNLKVYGKSKILGKTSNENISGSNFNSLSEPGTSGTQISVTVTTDEIQSGQSSKVSQEVNLNQKVDQDSIYAIVFPLIICEDVQIRQPVLLTVKKSDFSDYEIELPFSAFMDMKINCFKFKVGKYSFRGHLMALGESPLELKISLQENINANDEWKGLPKMKRLGFSNLQHCPLEEGEDIPSYRVMSSIEIKDLLESYSRSSQNISGSSQKDSPIITPVNTKDSGKKKSLVLSDDEGEVNKKKKAENEILDSRSKHEETVTDLSVIDSLIEKVNSQVAELIARKSFLSNLDTTGSTLITIINVLDDFRRIIDHKKQNDLDNSNQVPKEDATFKISQKNQIFIEGLIQLDLDLYETATKQAKPNNPSSMAYSLVKYSFPKQYIEDVVLGKKFYDKKDIDDFIKERERSCKTKFPLAFIWGFKDPYNARLEGECDYKLGNERIRAFFNHIFRKSKIFNYSKEAEKAVRRRIMKEFCALNSEISEKKDQEEVNFQDQESQHSQESNTFDLDCFSDD</sequence>
<feature type="compositionally biased region" description="Polar residues" evidence="1">
    <location>
        <begin position="1284"/>
        <end position="1300"/>
    </location>
</feature>
<proteinExistence type="predicted"/>
<feature type="region of interest" description="Disordered" evidence="1">
    <location>
        <begin position="685"/>
        <end position="731"/>
    </location>
</feature>
<dbReference type="Proteomes" id="UP000015104">
    <property type="component" value="Unassembled WGS sequence"/>
</dbReference>
<feature type="region of interest" description="Disordered" evidence="1">
    <location>
        <begin position="623"/>
        <end position="642"/>
    </location>
</feature>
<accession>T1KU52</accession>
<feature type="region of interest" description="Disordered" evidence="1">
    <location>
        <begin position="997"/>
        <end position="1036"/>
    </location>
</feature>
<evidence type="ECO:0000256" key="1">
    <source>
        <dbReference type="SAM" id="MobiDB-lite"/>
    </source>
</evidence>
<dbReference type="HOGENOM" id="CLU_007096_0_0_1"/>
<evidence type="ECO:0000313" key="2">
    <source>
        <dbReference type="EnsemblMetazoa" id="tetur21g02150.1"/>
    </source>
</evidence>
<dbReference type="EMBL" id="CAEY01000548">
    <property type="status" value="NOT_ANNOTATED_CDS"/>
    <property type="molecule type" value="Genomic_DNA"/>
</dbReference>
<reference evidence="2" key="2">
    <citation type="submission" date="2015-06" db="UniProtKB">
        <authorList>
            <consortium name="EnsemblMetazoa"/>
        </authorList>
    </citation>
    <scope>IDENTIFICATION</scope>
</reference>
<organism evidence="2 3">
    <name type="scientific">Tetranychus urticae</name>
    <name type="common">Two-spotted spider mite</name>
    <dbReference type="NCBI Taxonomy" id="32264"/>
    <lineage>
        <taxon>Eukaryota</taxon>
        <taxon>Metazoa</taxon>
        <taxon>Ecdysozoa</taxon>
        <taxon>Arthropoda</taxon>
        <taxon>Chelicerata</taxon>
        <taxon>Arachnida</taxon>
        <taxon>Acari</taxon>
        <taxon>Acariformes</taxon>
        <taxon>Trombidiformes</taxon>
        <taxon>Prostigmata</taxon>
        <taxon>Eleutherengona</taxon>
        <taxon>Raphignathae</taxon>
        <taxon>Tetranychoidea</taxon>
        <taxon>Tetranychidae</taxon>
        <taxon>Tetranychus</taxon>
    </lineage>
</organism>
<feature type="compositionally biased region" description="Polar residues" evidence="1">
    <location>
        <begin position="623"/>
        <end position="637"/>
    </location>
</feature>
<feature type="region of interest" description="Disordered" evidence="1">
    <location>
        <begin position="1280"/>
        <end position="1308"/>
    </location>
</feature>
<feature type="compositionally biased region" description="Basic and acidic residues" evidence="1">
    <location>
        <begin position="463"/>
        <end position="511"/>
    </location>
</feature>
<feature type="compositionally biased region" description="Basic and acidic residues" evidence="1">
    <location>
        <begin position="693"/>
        <end position="713"/>
    </location>
</feature>